<reference evidence="2 3" key="1">
    <citation type="submission" date="2019-09" db="EMBL/GenBank/DDBJ databases">
        <title>Parvibaculum sedimenti sp. nov., isolated from sediment.</title>
        <authorList>
            <person name="Wang Y."/>
        </authorList>
    </citation>
    <scope>NUCLEOTIDE SEQUENCE [LARGE SCALE GENOMIC DNA]</scope>
    <source>
        <strain evidence="2 3">HXT-9</strain>
    </source>
</reference>
<dbReference type="Pfam" id="PF13336">
    <property type="entry name" value="AcetylCoA_hyd_C"/>
    <property type="match status" value="1"/>
</dbReference>
<evidence type="ECO:0000313" key="3">
    <source>
        <dbReference type="Proteomes" id="UP000468901"/>
    </source>
</evidence>
<dbReference type="EMBL" id="WESC01000019">
    <property type="protein sequence ID" value="KAB7738588.1"/>
    <property type="molecule type" value="Genomic_DNA"/>
</dbReference>
<keyword evidence="2" id="KW-0378">Hydrolase</keyword>
<gene>
    <name evidence="2" type="ORF">F2P47_16390</name>
</gene>
<protein>
    <submittedName>
        <fullName evidence="2">Acetyl-CoA hydrolase</fullName>
    </submittedName>
</protein>
<dbReference type="SUPFAM" id="SSF100950">
    <property type="entry name" value="NagB/RpiA/CoA transferase-like"/>
    <property type="match status" value="1"/>
</dbReference>
<dbReference type="InterPro" id="IPR037171">
    <property type="entry name" value="NagB/RpiA_transferase-like"/>
</dbReference>
<evidence type="ECO:0000313" key="2">
    <source>
        <dbReference type="EMBL" id="KAB7738588.1"/>
    </source>
</evidence>
<comment type="caution">
    <text evidence="2">The sequence shown here is derived from an EMBL/GenBank/DDBJ whole genome shotgun (WGS) entry which is preliminary data.</text>
</comment>
<dbReference type="GO" id="GO:0006083">
    <property type="term" value="P:acetate metabolic process"/>
    <property type="evidence" value="ECO:0007669"/>
    <property type="project" value="InterPro"/>
</dbReference>
<name>A0A6N6VEI9_9HYPH</name>
<organism evidence="2 3">
    <name type="scientific">Parvibaculum sedimenti</name>
    <dbReference type="NCBI Taxonomy" id="2608632"/>
    <lineage>
        <taxon>Bacteria</taxon>
        <taxon>Pseudomonadati</taxon>
        <taxon>Pseudomonadota</taxon>
        <taxon>Alphaproteobacteria</taxon>
        <taxon>Hyphomicrobiales</taxon>
        <taxon>Parvibaculaceae</taxon>
        <taxon>Parvibaculum</taxon>
    </lineage>
</organism>
<dbReference type="GO" id="GO:0016787">
    <property type="term" value="F:hydrolase activity"/>
    <property type="evidence" value="ECO:0007669"/>
    <property type="project" value="UniProtKB-KW"/>
</dbReference>
<accession>A0A6N6VEI9</accession>
<dbReference type="Proteomes" id="UP000468901">
    <property type="component" value="Unassembled WGS sequence"/>
</dbReference>
<evidence type="ECO:0000259" key="1">
    <source>
        <dbReference type="Pfam" id="PF13336"/>
    </source>
</evidence>
<sequence length="617" mass="67258">MSDAPIPFAEPDAIADAIIAKVGKKIVLALPLGLGKANHIANALFARAAADPSITLQIITALTLEKPHAAKGLEGRFMNPIVERLFEGYPELAYAKALRAGTLPPNIEVSEFFFVAGRWLGVPKAQQNYISTNYTHAQRYILARRPNVIAQLVARHPDGTRYSISSNTDLTLDMLAAREAGKADFILVGEVNSELPYIGYDAEIPASTFSLMLENAATDFPLFAPPKEPVSIQDYAVGLHVARMVPDGGTLQIGIGSMGDAIARGLILRDDDNETFRAATQQLALDGLPEDQSHLAPFDKGLFGSSEMLVDTFLELMDTGIIKREVDGTLLHGGFFLGPRSFYKRLRELPEAERAKIRMKPISYVNELYGDEETKRKARVGARFVNSAMMVTLLGAVASDALEDGRVVSGVGGQYNFVAQAFALEDARSIITLRATRQSGARTLSNIRWSYGHTTIPRHLRDIVVTEYGIADLRGKSDRDCIAAMLEIADSRFQAELLASAKKTGKIEASYEIPAPFRNNTPRRVEIALAALRDDGLLDPFPFGTDFTETELRLLPALQLMQTAAKSPAKLGSLFLRGLSTPASAADRECLARMALENPRSLSDRLYASLLRGALRA</sequence>
<dbReference type="GO" id="GO:0008775">
    <property type="term" value="F:acetate CoA-transferase activity"/>
    <property type="evidence" value="ECO:0007669"/>
    <property type="project" value="InterPro"/>
</dbReference>
<proteinExistence type="predicted"/>
<dbReference type="InterPro" id="IPR046433">
    <property type="entry name" value="ActCoA_hydro"/>
</dbReference>
<dbReference type="Gene3D" id="3.40.1080.10">
    <property type="entry name" value="Glutaconate Coenzyme A-transferase"/>
    <property type="match status" value="1"/>
</dbReference>
<dbReference type="InterPro" id="IPR038460">
    <property type="entry name" value="AcetylCoA_hyd_C_sf"/>
</dbReference>
<keyword evidence="3" id="KW-1185">Reference proteome</keyword>
<dbReference type="RefSeq" id="WP_152217465.1">
    <property type="nucleotide sequence ID" value="NZ_WESC01000019.1"/>
</dbReference>
<feature type="domain" description="Acetyl-CoA hydrolase/transferase C-terminal" evidence="1">
    <location>
        <begin position="338"/>
        <end position="500"/>
    </location>
</feature>
<dbReference type="InterPro" id="IPR026888">
    <property type="entry name" value="AcetylCoA_hyd_C"/>
</dbReference>
<dbReference type="PANTHER" id="PTHR21432">
    <property type="entry name" value="ACETYL-COA HYDROLASE-RELATED"/>
    <property type="match status" value="1"/>
</dbReference>
<dbReference type="AlphaFoldDB" id="A0A6N6VEI9"/>
<dbReference type="PANTHER" id="PTHR21432:SF20">
    <property type="entry name" value="ACETYL-COA HYDROLASE"/>
    <property type="match status" value="1"/>
</dbReference>
<dbReference type="Gene3D" id="3.30.750.70">
    <property type="entry name" value="4-hydroxybutyrate coenzyme like domains"/>
    <property type="match status" value="1"/>
</dbReference>
<dbReference type="Gene3D" id="3.40.1080.20">
    <property type="entry name" value="Acetyl-CoA hydrolase/transferase C-terminal domain"/>
    <property type="match status" value="1"/>
</dbReference>